<keyword evidence="15" id="KW-1185">Reference proteome</keyword>
<dbReference type="InterPro" id="IPR018253">
    <property type="entry name" value="DnaJ_domain_CS"/>
</dbReference>
<dbReference type="Pfam" id="PF01556">
    <property type="entry name" value="DnaJ_C"/>
    <property type="match status" value="1"/>
</dbReference>
<dbReference type="InterPro" id="IPR001305">
    <property type="entry name" value="HSP_DnaJ_Cys-rich_dom"/>
</dbReference>
<reference evidence="14 15" key="1">
    <citation type="submission" date="2024-09" db="EMBL/GenBank/DDBJ databases">
        <authorList>
            <person name="Sun Q."/>
            <person name="Mori K."/>
        </authorList>
    </citation>
    <scope>NUCLEOTIDE SEQUENCE [LARGE SCALE GENOMIC DNA]</scope>
    <source>
        <strain evidence="14 15">CCM 3426</strain>
    </source>
</reference>
<dbReference type="InterPro" id="IPR002939">
    <property type="entry name" value="DnaJ_C"/>
</dbReference>
<keyword evidence="6 9" id="KW-0862">Zinc</keyword>
<dbReference type="PANTHER" id="PTHR43096">
    <property type="entry name" value="DNAJ HOMOLOG 1, MITOCHONDRIAL-RELATED"/>
    <property type="match status" value="1"/>
</dbReference>
<keyword evidence="4 9" id="KW-0677">Repeat</keyword>
<keyword evidence="8 9" id="KW-0143">Chaperone</keyword>
<sequence>MSTKDYLEKDYYAVLGVPKTATPDEIKKAYRKLARQYHPDTNQGDAAKETKFKEVSEAYDVLSDSKRRKEYDEARTLFGSGVGGQRPGGGGFPFDFGDLFGGTAGQQGGGGAGERLGDLFGGLFNRGGGGGGTTRTTSATRPRRGQDVESEVTLSFTEAVEGTTVSLRLTSSAACAACTGTGAKAGTTPRVCPTCEGTGAASRNLGNFAFSEPCRDCKGRGLIVDDPCPVCEGSGRAKSTRTIQARIPAGVADGQRVKLKAKGAPGENGGPAGDLYILAHVKPHAVFGRTGENLTITVPVTFTEAALGAEIKVPILKGMPVTLRIPAGTPNGRTFRVRGRGVTRKDGTKGDLLASVEVVVPQTLDDKSRELLTEFNTATAGDDPRADLIQRARSE</sequence>
<dbReference type="Gene3D" id="1.10.287.110">
    <property type="entry name" value="DnaJ domain"/>
    <property type="match status" value="1"/>
</dbReference>
<feature type="binding site" evidence="9">
    <location>
        <position position="228"/>
    </location>
    <ligand>
        <name>Zn(2+)</name>
        <dbReference type="ChEBI" id="CHEBI:29105"/>
        <label>1</label>
    </ligand>
</feature>
<feature type="binding site" evidence="9">
    <location>
        <position position="195"/>
    </location>
    <ligand>
        <name>Zn(2+)</name>
        <dbReference type="ChEBI" id="CHEBI:29105"/>
        <label>2</label>
    </ligand>
</feature>
<dbReference type="InterPro" id="IPR036410">
    <property type="entry name" value="HSP_DnaJ_Cys-rich_dom_sf"/>
</dbReference>
<dbReference type="Pfam" id="PF00226">
    <property type="entry name" value="DnaJ"/>
    <property type="match status" value="1"/>
</dbReference>
<evidence type="ECO:0000313" key="15">
    <source>
        <dbReference type="Proteomes" id="UP001589647"/>
    </source>
</evidence>
<dbReference type="SUPFAM" id="SSF57938">
    <property type="entry name" value="DnaJ/Hsp40 cysteine-rich domain"/>
    <property type="match status" value="1"/>
</dbReference>
<dbReference type="PROSITE" id="PS00636">
    <property type="entry name" value="DNAJ_1"/>
    <property type="match status" value="1"/>
</dbReference>
<protein>
    <recommendedName>
        <fullName evidence="9">Chaperone protein DnaJ</fullName>
    </recommendedName>
</protein>
<dbReference type="PROSITE" id="PS50076">
    <property type="entry name" value="DNAJ_2"/>
    <property type="match status" value="1"/>
</dbReference>
<dbReference type="Proteomes" id="UP001589647">
    <property type="component" value="Unassembled WGS sequence"/>
</dbReference>
<feature type="compositionally biased region" description="Gly residues" evidence="11">
    <location>
        <begin position="124"/>
        <end position="133"/>
    </location>
</feature>
<feature type="binding site" evidence="9">
    <location>
        <position position="192"/>
    </location>
    <ligand>
        <name>Zn(2+)</name>
        <dbReference type="ChEBI" id="CHEBI:29105"/>
        <label>2</label>
    </ligand>
</feature>
<comment type="subunit">
    <text evidence="9">Homodimer.</text>
</comment>
<feature type="binding site" evidence="9">
    <location>
        <position position="231"/>
    </location>
    <ligand>
        <name>Zn(2+)</name>
        <dbReference type="ChEBI" id="CHEBI:29105"/>
        <label>1</label>
    </ligand>
</feature>
<comment type="subcellular location">
    <subcellularLocation>
        <location evidence="9">Cytoplasm</location>
    </subcellularLocation>
</comment>
<comment type="function">
    <text evidence="9">Participates actively in the response to hyperosmotic and heat shock by preventing the aggregation of stress-denatured proteins and by disaggregating proteins, also in an autonomous, DnaK-independent fashion. Unfolded proteins bind initially to DnaJ; upon interaction with the DnaJ-bound protein, DnaK hydrolyzes its bound ATP, resulting in the formation of a stable complex. GrpE releases ADP from DnaK; ATP binding to DnaK triggers the release of the substrate protein, thus completing the reaction cycle. Several rounds of ATP-dependent interactions between DnaJ, DnaK and GrpE are required for fully efficient folding. Also involved, together with DnaK and GrpE, in the DNA replication of plasmids through activation of initiation proteins.</text>
</comment>
<evidence type="ECO:0000256" key="3">
    <source>
        <dbReference type="ARBA" id="ARBA00022723"/>
    </source>
</evidence>
<organism evidence="14 15">
    <name type="scientific">Nonomuraea spiralis</name>
    <dbReference type="NCBI Taxonomy" id="46182"/>
    <lineage>
        <taxon>Bacteria</taxon>
        <taxon>Bacillati</taxon>
        <taxon>Actinomycetota</taxon>
        <taxon>Actinomycetes</taxon>
        <taxon>Streptosporangiales</taxon>
        <taxon>Streptosporangiaceae</taxon>
        <taxon>Nonomuraea</taxon>
    </lineage>
</organism>
<feature type="zinc finger region" description="CR-type" evidence="10">
    <location>
        <begin position="162"/>
        <end position="240"/>
    </location>
</feature>
<dbReference type="CDD" id="cd06257">
    <property type="entry name" value="DnaJ"/>
    <property type="match status" value="1"/>
</dbReference>
<keyword evidence="3 9" id="KW-0479">Metal-binding</keyword>
<dbReference type="Gene3D" id="2.10.230.10">
    <property type="entry name" value="Heat shock protein DnaJ, cysteine-rich domain"/>
    <property type="match status" value="1"/>
</dbReference>
<feature type="binding site" evidence="9">
    <location>
        <position position="217"/>
    </location>
    <ligand>
        <name>Zn(2+)</name>
        <dbReference type="ChEBI" id="CHEBI:29105"/>
        <label>2</label>
    </ligand>
</feature>
<comment type="similarity">
    <text evidence="9">Belongs to the DnaJ family.</text>
</comment>
<dbReference type="Pfam" id="PF00684">
    <property type="entry name" value="DnaJ_CXXCXGXG"/>
    <property type="match status" value="1"/>
</dbReference>
<comment type="caution">
    <text evidence="14">The sequence shown here is derived from an EMBL/GenBank/DDBJ whole genome shotgun (WGS) entry which is preliminary data.</text>
</comment>
<dbReference type="PROSITE" id="PS51188">
    <property type="entry name" value="ZF_CR"/>
    <property type="match status" value="1"/>
</dbReference>
<feature type="binding site" evidence="9">
    <location>
        <position position="214"/>
    </location>
    <ligand>
        <name>Zn(2+)</name>
        <dbReference type="ChEBI" id="CHEBI:29105"/>
        <label>2</label>
    </ligand>
</feature>
<dbReference type="PRINTS" id="PR00625">
    <property type="entry name" value="JDOMAIN"/>
</dbReference>
<dbReference type="HAMAP" id="MF_01152">
    <property type="entry name" value="DnaJ"/>
    <property type="match status" value="1"/>
</dbReference>
<dbReference type="PANTHER" id="PTHR43096:SF54">
    <property type="entry name" value="CHAPERONE PROTEIN DNAJ 1"/>
    <property type="match status" value="1"/>
</dbReference>
<dbReference type="CDD" id="cd10719">
    <property type="entry name" value="DnaJ_zf"/>
    <property type="match status" value="1"/>
</dbReference>
<feature type="binding site" evidence="9">
    <location>
        <position position="175"/>
    </location>
    <ligand>
        <name>Zn(2+)</name>
        <dbReference type="ChEBI" id="CHEBI:29105"/>
        <label>1</label>
    </ligand>
</feature>
<feature type="region of interest" description="Disordered" evidence="11">
    <location>
        <begin position="124"/>
        <end position="150"/>
    </location>
</feature>
<accession>A0ABV5ICI3</accession>
<dbReference type="InterPro" id="IPR036869">
    <property type="entry name" value="J_dom_sf"/>
</dbReference>
<evidence type="ECO:0000256" key="9">
    <source>
        <dbReference type="HAMAP-Rule" id="MF_01152"/>
    </source>
</evidence>
<evidence type="ECO:0000256" key="4">
    <source>
        <dbReference type="ARBA" id="ARBA00022737"/>
    </source>
</evidence>
<name>A0ABV5ICI3_9ACTN</name>
<feature type="repeat" description="CXXCXGXG motif" evidence="9">
    <location>
        <begin position="192"/>
        <end position="199"/>
    </location>
</feature>
<feature type="repeat" description="CXXCXGXG motif" evidence="9">
    <location>
        <begin position="228"/>
        <end position="235"/>
    </location>
</feature>
<dbReference type="InterPro" id="IPR012724">
    <property type="entry name" value="DnaJ"/>
</dbReference>
<dbReference type="SMART" id="SM00271">
    <property type="entry name" value="DnaJ"/>
    <property type="match status" value="1"/>
</dbReference>
<evidence type="ECO:0000313" key="14">
    <source>
        <dbReference type="EMBL" id="MFB9202249.1"/>
    </source>
</evidence>
<feature type="repeat" description="CXXCXGXG motif" evidence="9">
    <location>
        <begin position="214"/>
        <end position="221"/>
    </location>
</feature>
<evidence type="ECO:0000256" key="6">
    <source>
        <dbReference type="ARBA" id="ARBA00022833"/>
    </source>
</evidence>
<evidence type="ECO:0000256" key="2">
    <source>
        <dbReference type="ARBA" id="ARBA00022705"/>
    </source>
</evidence>
<feature type="domain" description="CR-type" evidence="13">
    <location>
        <begin position="162"/>
        <end position="240"/>
    </location>
</feature>
<keyword evidence="2 9" id="KW-0235">DNA replication</keyword>
<proteinExistence type="inferred from homology"/>
<dbReference type="SUPFAM" id="SSF46565">
    <property type="entry name" value="Chaperone J-domain"/>
    <property type="match status" value="1"/>
</dbReference>
<keyword evidence="5 9" id="KW-0863">Zinc-finger</keyword>
<feature type="domain" description="J" evidence="12">
    <location>
        <begin position="10"/>
        <end position="75"/>
    </location>
</feature>
<evidence type="ECO:0000256" key="5">
    <source>
        <dbReference type="ARBA" id="ARBA00022771"/>
    </source>
</evidence>
<evidence type="ECO:0000256" key="11">
    <source>
        <dbReference type="SAM" id="MobiDB-lite"/>
    </source>
</evidence>
<comment type="domain">
    <text evidence="9">The J domain is necessary and sufficient to stimulate DnaK ATPase activity. Zinc center 1 plays an important role in the autonomous, DnaK-independent chaperone activity of DnaJ. Zinc center 2 is essential for interaction with DnaK and for DnaJ activity.</text>
</comment>
<dbReference type="SUPFAM" id="SSF49493">
    <property type="entry name" value="HSP40/DnaJ peptide-binding domain"/>
    <property type="match status" value="2"/>
</dbReference>
<keyword evidence="1 9" id="KW-0963">Cytoplasm</keyword>
<feature type="repeat" description="CXXCXGXG motif" evidence="9">
    <location>
        <begin position="175"/>
        <end position="182"/>
    </location>
</feature>
<dbReference type="EMBL" id="JBHMEI010000006">
    <property type="protein sequence ID" value="MFB9202249.1"/>
    <property type="molecule type" value="Genomic_DNA"/>
</dbReference>
<dbReference type="InterPro" id="IPR008971">
    <property type="entry name" value="HSP40/DnaJ_pept-bd"/>
</dbReference>
<evidence type="ECO:0000259" key="12">
    <source>
        <dbReference type="PROSITE" id="PS50076"/>
    </source>
</evidence>
<evidence type="ECO:0000256" key="1">
    <source>
        <dbReference type="ARBA" id="ARBA00022490"/>
    </source>
</evidence>
<evidence type="ECO:0000259" key="13">
    <source>
        <dbReference type="PROSITE" id="PS51188"/>
    </source>
</evidence>
<evidence type="ECO:0000256" key="10">
    <source>
        <dbReference type="PROSITE-ProRule" id="PRU00546"/>
    </source>
</evidence>
<comment type="cofactor">
    <cofactor evidence="9">
        <name>Zn(2+)</name>
        <dbReference type="ChEBI" id="CHEBI:29105"/>
    </cofactor>
    <text evidence="9">Binds 2 Zn(2+) ions per monomer.</text>
</comment>
<dbReference type="InterPro" id="IPR001623">
    <property type="entry name" value="DnaJ_domain"/>
</dbReference>
<keyword evidence="7 9" id="KW-0346">Stress response</keyword>
<gene>
    <name evidence="9 14" type="primary">dnaJ</name>
    <name evidence="14" type="ORF">ACFFV7_13710</name>
</gene>
<dbReference type="Gene3D" id="2.60.260.20">
    <property type="entry name" value="Urease metallochaperone UreE, N-terminal domain"/>
    <property type="match status" value="2"/>
</dbReference>
<evidence type="ECO:0000256" key="8">
    <source>
        <dbReference type="ARBA" id="ARBA00023186"/>
    </source>
</evidence>
<dbReference type="CDD" id="cd10747">
    <property type="entry name" value="DnaJ_C"/>
    <property type="match status" value="1"/>
</dbReference>
<feature type="binding site" evidence="9">
    <location>
        <position position="178"/>
    </location>
    <ligand>
        <name>Zn(2+)</name>
        <dbReference type="ChEBI" id="CHEBI:29105"/>
        <label>1</label>
    </ligand>
</feature>
<dbReference type="RefSeq" id="WP_189647030.1">
    <property type="nucleotide sequence ID" value="NZ_BMRC01000004.1"/>
</dbReference>
<dbReference type="NCBIfam" id="NF010888">
    <property type="entry name" value="PRK14295.1"/>
    <property type="match status" value="1"/>
</dbReference>
<evidence type="ECO:0000256" key="7">
    <source>
        <dbReference type="ARBA" id="ARBA00023016"/>
    </source>
</evidence>
<dbReference type="NCBIfam" id="NF008035">
    <property type="entry name" value="PRK10767.1"/>
    <property type="match status" value="1"/>
</dbReference>
<dbReference type="NCBIfam" id="TIGR02349">
    <property type="entry name" value="DnaJ_bact"/>
    <property type="match status" value="1"/>
</dbReference>